<protein>
    <recommendedName>
        <fullName evidence="1">FRG domain-containing protein</fullName>
    </recommendedName>
</protein>
<keyword evidence="3" id="KW-1185">Reference proteome</keyword>
<dbReference type="SMART" id="SM00901">
    <property type="entry name" value="FRG"/>
    <property type="match status" value="1"/>
</dbReference>
<evidence type="ECO:0000313" key="3">
    <source>
        <dbReference type="Proteomes" id="UP000564677"/>
    </source>
</evidence>
<dbReference type="Proteomes" id="UP000564677">
    <property type="component" value="Unassembled WGS sequence"/>
</dbReference>
<comment type="caution">
    <text evidence="2">The sequence shown here is derived from an EMBL/GenBank/DDBJ whole genome shotgun (WGS) entry which is preliminary data.</text>
</comment>
<name>A0A7X5UW84_9SPHN</name>
<gene>
    <name evidence="2" type="ORF">FHR20_000356</name>
</gene>
<reference evidence="2 3" key="1">
    <citation type="submission" date="2020-03" db="EMBL/GenBank/DDBJ databases">
        <title>Genomic Encyclopedia of Type Strains, Phase IV (KMG-IV): sequencing the most valuable type-strain genomes for metagenomic binning, comparative biology and taxonomic classification.</title>
        <authorList>
            <person name="Goeker M."/>
        </authorList>
    </citation>
    <scope>NUCLEOTIDE SEQUENCE [LARGE SCALE GENOMIC DNA]</scope>
    <source>
        <strain evidence="2 3">DSM 4733</strain>
    </source>
</reference>
<proteinExistence type="predicted"/>
<sequence>MVSGNAYLFYEAEHQLPGFKFAIRMPDAAPHKAEVTTTYCYSDGGIMSSDDRVRAEKIIADRFGEPPVPEKINATFTEHLDGSLQVEWSGGEQSVSETISASKATGDSELISRSDLQTWSDFRQWAIDQDPRRYIFRGQSNPFKLTTTFHRTWRSDLNAWIMDDVVRLYGAIIEKVSFPLQLGNLEHNAVIWSILQHHGYPTPLLDWSFSPFVSAFFAFHAVKADSDCRPRIFIFDKAAWEESYGRRAFIVDAAPPQLVTIENMAVGNPRYAPQQALATVSNVTDIEAFIRKREQADGKSHLEVCDLSPTEGPRIVKELELMGITFGSLFPGLDGICKDLKDRLFAEPV</sequence>
<dbReference type="InterPro" id="IPR014966">
    <property type="entry name" value="FRG-dom"/>
</dbReference>
<evidence type="ECO:0000259" key="1">
    <source>
        <dbReference type="SMART" id="SM00901"/>
    </source>
</evidence>
<feature type="domain" description="FRG" evidence="1">
    <location>
        <begin position="130"/>
        <end position="233"/>
    </location>
</feature>
<dbReference type="AlphaFoldDB" id="A0A7X5UW84"/>
<organism evidence="2 3">
    <name type="scientific">Sphingomonas leidyi</name>
    <dbReference type="NCBI Taxonomy" id="68569"/>
    <lineage>
        <taxon>Bacteria</taxon>
        <taxon>Pseudomonadati</taxon>
        <taxon>Pseudomonadota</taxon>
        <taxon>Alphaproteobacteria</taxon>
        <taxon>Sphingomonadales</taxon>
        <taxon>Sphingomonadaceae</taxon>
        <taxon>Sphingomonas</taxon>
    </lineage>
</organism>
<accession>A0A7X5UW84</accession>
<evidence type="ECO:0000313" key="2">
    <source>
        <dbReference type="EMBL" id="NIJ63425.1"/>
    </source>
</evidence>
<dbReference type="EMBL" id="JAASQV010000001">
    <property type="protein sequence ID" value="NIJ63425.1"/>
    <property type="molecule type" value="Genomic_DNA"/>
</dbReference>
<dbReference type="Pfam" id="PF08867">
    <property type="entry name" value="FRG"/>
    <property type="match status" value="1"/>
</dbReference>